<name>H2C0R1_9CREN</name>
<evidence type="ECO:0000259" key="2">
    <source>
        <dbReference type="Pfam" id="PF07282"/>
    </source>
</evidence>
<dbReference type="HOGENOM" id="CLU_032903_17_0_2"/>
<sequence length="410" mass="47291">MERTVKLRVEVDHNTYSALKEVEEEYREVLEEAINYGLVNKTTSFTRIKAGIYKAEREKHKLPSHYIYTACEDASERLDSFQKLKKRGRAYTDKPSVRRVTVHLDDHLWRFNLDKISISTKRGRVLISPTFPKIFWRYYNKGWSIASGARFKLLKGNVVELYVIFKKDVKPYEPKGFIPVDLNENSVSVLVDGKPILLETNTKRITLGYEYKRKSITTGRLTKDREVKRKLKRLREKDKKADVRRKLAKLVVVEAFKSRSAVVLEDLPRNTPEHMVKDVRDKQLRLRIYRSAFSSMKNAIVEKAGEFGVPVILVNPSHTSSTCPVHGTKIIYRPDGGDAPRVGVCEGGKERWHRDVVALYNLRKRAGDVSPVPLGSKESHDPPTLRSGRWLRAKSLHSIMNEDKMSEMKV</sequence>
<protein>
    <submittedName>
        <fullName evidence="3">Transposase, IS605 OrfB family, central region</fullName>
    </submittedName>
</protein>
<dbReference type="Proteomes" id="UP000003980">
    <property type="component" value="Unassembled WGS sequence"/>
</dbReference>
<dbReference type="Pfam" id="PF07282">
    <property type="entry name" value="Cas12f1-like_TNB"/>
    <property type="match status" value="1"/>
</dbReference>
<organism evidence="3 4">
    <name type="scientific">Metallosphaera yellowstonensis MK1</name>
    <dbReference type="NCBI Taxonomy" id="671065"/>
    <lineage>
        <taxon>Archaea</taxon>
        <taxon>Thermoproteota</taxon>
        <taxon>Thermoprotei</taxon>
        <taxon>Sulfolobales</taxon>
        <taxon>Sulfolobaceae</taxon>
        <taxon>Metallosphaera</taxon>
    </lineage>
</organism>
<dbReference type="GO" id="GO:0003677">
    <property type="term" value="F:DNA binding"/>
    <property type="evidence" value="ECO:0007669"/>
    <property type="project" value="UniProtKB-KW"/>
</dbReference>
<dbReference type="InterPro" id="IPR010095">
    <property type="entry name" value="Cas12f1-like_TNB"/>
</dbReference>
<accession>H2C0R1</accession>
<reference evidence="3 4" key="1">
    <citation type="submission" date="2012-01" db="EMBL/GenBank/DDBJ databases">
        <title>Improved High-Quality Draft sequence of Metallosphaera yellowstonensis MK1.</title>
        <authorList>
            <consortium name="US DOE Joint Genome Institute"/>
            <person name="Lucas S."/>
            <person name="Han J."/>
            <person name="Cheng J.-F."/>
            <person name="Goodwin L."/>
            <person name="Pitluck S."/>
            <person name="Peters L."/>
            <person name="Teshima H."/>
            <person name="Detter J.C."/>
            <person name="Han C."/>
            <person name="Tapia R."/>
            <person name="Land M."/>
            <person name="Hauser L."/>
            <person name="Kyrpides N."/>
            <person name="Kozubal M."/>
            <person name="Macur R.E."/>
            <person name="Jay Z."/>
            <person name="Inskeep W."/>
            <person name="Woyke T."/>
        </authorList>
    </citation>
    <scope>NUCLEOTIDE SEQUENCE [LARGE SCALE GENOMIC DNA]</scope>
    <source>
        <strain evidence="3 4">MK1</strain>
    </source>
</reference>
<evidence type="ECO:0000313" key="3">
    <source>
        <dbReference type="EMBL" id="EHP71205.1"/>
    </source>
</evidence>
<keyword evidence="4" id="KW-1185">Reference proteome</keyword>
<keyword evidence="1" id="KW-0238">DNA-binding</keyword>
<dbReference type="AlphaFoldDB" id="H2C0R1"/>
<proteinExistence type="predicted"/>
<dbReference type="NCBIfam" id="TIGR01766">
    <property type="entry name" value="IS200/IS605 family accessory protein TnpB-like domain"/>
    <property type="match status" value="1"/>
</dbReference>
<gene>
    <name evidence="3" type="ORF">MetMK1DRAFT_00001320</name>
</gene>
<feature type="domain" description="Cas12f1-like TNB" evidence="2">
    <location>
        <begin position="293"/>
        <end position="362"/>
    </location>
</feature>
<dbReference type="eggNOG" id="arCOG00679">
    <property type="taxonomic scope" value="Archaea"/>
</dbReference>
<evidence type="ECO:0000313" key="4">
    <source>
        <dbReference type="Proteomes" id="UP000003980"/>
    </source>
</evidence>
<dbReference type="EMBL" id="JH597757">
    <property type="protein sequence ID" value="EHP71205.1"/>
    <property type="molecule type" value="Genomic_DNA"/>
</dbReference>
<evidence type="ECO:0000256" key="1">
    <source>
        <dbReference type="ARBA" id="ARBA00023125"/>
    </source>
</evidence>
<dbReference type="STRING" id="671065.MetMK1DRAFT_00001320"/>